<proteinExistence type="predicted"/>
<dbReference type="AlphaFoldDB" id="K8DX53"/>
<keyword evidence="2" id="KW-1185">Reference proteome</keyword>
<accession>K8DX53</accession>
<sequence>MKPRAQRVLTPETSFDKIVLMAIERGKFTNLLFDDPSRLSHRALGRIVNLLEKSPPVQAVMAVKPIRSAFLNAVLKGIKKYADS</sequence>
<reference evidence="1 2" key="1">
    <citation type="journal article" date="2013" name="Genome Announc.">
        <title>Genome Sequence of the Sulfate-Reducing Bacterium Desulfotomaculum hydrothermale Lam5(T).</title>
        <authorList>
            <person name="Amin O."/>
            <person name="Fardeau M.L."/>
            <person name="Valette O."/>
            <person name="Hirschler-Rea A."/>
            <person name="Barbe V."/>
            <person name="Medigue C."/>
            <person name="Vacherie B."/>
            <person name="Ollivier B."/>
            <person name="Bertin P.N."/>
            <person name="Dolla A."/>
        </authorList>
    </citation>
    <scope>NUCLEOTIDE SEQUENCE [LARGE SCALE GENOMIC DNA]</scope>
    <source>
        <strain evidence="2">Lam5 / DSM 18033</strain>
    </source>
</reference>
<comment type="caution">
    <text evidence="1">The sequence shown here is derived from an EMBL/GenBank/DDBJ whole genome shotgun (WGS) entry which is preliminary data.</text>
</comment>
<organism evidence="1 2">
    <name type="scientific">Desulforamulus hydrothermalis Lam5 = DSM 18033</name>
    <dbReference type="NCBI Taxonomy" id="1121428"/>
    <lineage>
        <taxon>Bacteria</taxon>
        <taxon>Bacillati</taxon>
        <taxon>Bacillota</taxon>
        <taxon>Clostridia</taxon>
        <taxon>Eubacteriales</taxon>
        <taxon>Peptococcaceae</taxon>
        <taxon>Desulforamulus</taxon>
    </lineage>
</organism>
<gene>
    <name evidence="1" type="ORF">DESHY_110033</name>
</gene>
<dbReference type="STRING" id="1121428.DESHY_110033"/>
<dbReference type="Proteomes" id="UP000009315">
    <property type="component" value="Unassembled WGS sequence"/>
</dbReference>
<name>K8DX53_9FIRM</name>
<evidence type="ECO:0000313" key="2">
    <source>
        <dbReference type="Proteomes" id="UP000009315"/>
    </source>
</evidence>
<evidence type="ECO:0000313" key="1">
    <source>
        <dbReference type="EMBL" id="CCO07089.1"/>
    </source>
</evidence>
<dbReference type="eggNOG" id="COG1143">
    <property type="taxonomic scope" value="Bacteria"/>
</dbReference>
<protein>
    <submittedName>
        <fullName evidence="1">Uncharacterized protein</fullName>
    </submittedName>
</protein>
<dbReference type="EMBL" id="CAOS01000003">
    <property type="protein sequence ID" value="CCO07089.1"/>
    <property type="molecule type" value="Genomic_DNA"/>
</dbReference>